<keyword evidence="5 6" id="KW-0067">ATP-binding</keyword>
<dbReference type="AlphaFoldDB" id="A0AA36DIT6"/>
<evidence type="ECO:0000256" key="5">
    <source>
        <dbReference type="ARBA" id="ARBA00022840"/>
    </source>
</evidence>
<accession>A0AA36DIT6</accession>
<keyword evidence="2" id="KW-0808">Transferase</keyword>
<protein>
    <recommendedName>
        <fullName evidence="8">Protein kinase domain-containing protein</fullName>
    </recommendedName>
</protein>
<dbReference type="InterPro" id="IPR011009">
    <property type="entry name" value="Kinase-like_dom_sf"/>
</dbReference>
<dbReference type="GO" id="GO:0005524">
    <property type="term" value="F:ATP binding"/>
    <property type="evidence" value="ECO:0007669"/>
    <property type="project" value="UniProtKB-UniRule"/>
</dbReference>
<evidence type="ECO:0000256" key="1">
    <source>
        <dbReference type="ARBA" id="ARBA00022527"/>
    </source>
</evidence>
<dbReference type="GO" id="GO:0050321">
    <property type="term" value="F:tau-protein kinase activity"/>
    <property type="evidence" value="ECO:0007669"/>
    <property type="project" value="TreeGrafter"/>
</dbReference>
<dbReference type="Pfam" id="PF00069">
    <property type="entry name" value="Pkinase"/>
    <property type="match status" value="1"/>
</dbReference>
<dbReference type="InterPro" id="IPR008271">
    <property type="entry name" value="Ser/Thr_kinase_AS"/>
</dbReference>
<feature type="non-terminal residue" evidence="9">
    <location>
        <position position="1"/>
    </location>
</feature>
<dbReference type="Proteomes" id="UP001177023">
    <property type="component" value="Unassembled WGS sequence"/>
</dbReference>
<dbReference type="PANTHER" id="PTHR24346:SF82">
    <property type="entry name" value="KP78A-RELATED"/>
    <property type="match status" value="1"/>
</dbReference>
<comment type="similarity">
    <text evidence="7">Belongs to the protein kinase superfamily.</text>
</comment>
<evidence type="ECO:0000256" key="4">
    <source>
        <dbReference type="ARBA" id="ARBA00022777"/>
    </source>
</evidence>
<dbReference type="FunFam" id="1.10.510.10:FF:000658">
    <property type="entry name" value="Protein CBG12184"/>
    <property type="match status" value="1"/>
</dbReference>
<organism evidence="9 10">
    <name type="scientific">Mesorhabditis spiculigera</name>
    <dbReference type="NCBI Taxonomy" id="96644"/>
    <lineage>
        <taxon>Eukaryota</taxon>
        <taxon>Metazoa</taxon>
        <taxon>Ecdysozoa</taxon>
        <taxon>Nematoda</taxon>
        <taxon>Chromadorea</taxon>
        <taxon>Rhabditida</taxon>
        <taxon>Rhabditina</taxon>
        <taxon>Rhabditomorpha</taxon>
        <taxon>Rhabditoidea</taxon>
        <taxon>Rhabditidae</taxon>
        <taxon>Mesorhabditinae</taxon>
        <taxon>Mesorhabditis</taxon>
    </lineage>
</organism>
<reference evidence="9" key="1">
    <citation type="submission" date="2023-06" db="EMBL/GenBank/DDBJ databases">
        <authorList>
            <person name="Delattre M."/>
        </authorList>
    </citation>
    <scope>NUCLEOTIDE SEQUENCE</scope>
    <source>
        <strain evidence="9">AF72</strain>
    </source>
</reference>
<feature type="domain" description="Protein kinase" evidence="8">
    <location>
        <begin position="3"/>
        <end position="257"/>
    </location>
</feature>
<keyword evidence="4" id="KW-0418">Kinase</keyword>
<evidence type="ECO:0000256" key="6">
    <source>
        <dbReference type="PROSITE-ProRule" id="PRU10141"/>
    </source>
</evidence>
<keyword evidence="10" id="KW-1185">Reference proteome</keyword>
<evidence type="ECO:0000256" key="2">
    <source>
        <dbReference type="ARBA" id="ARBA00022679"/>
    </source>
</evidence>
<dbReference type="SUPFAM" id="SSF56112">
    <property type="entry name" value="Protein kinase-like (PK-like)"/>
    <property type="match status" value="1"/>
</dbReference>
<dbReference type="GO" id="GO:0005737">
    <property type="term" value="C:cytoplasm"/>
    <property type="evidence" value="ECO:0007669"/>
    <property type="project" value="TreeGrafter"/>
</dbReference>
<feature type="binding site" evidence="6">
    <location>
        <position position="31"/>
    </location>
    <ligand>
        <name>ATP</name>
        <dbReference type="ChEBI" id="CHEBI:30616"/>
    </ligand>
</feature>
<dbReference type="InterPro" id="IPR017441">
    <property type="entry name" value="Protein_kinase_ATP_BS"/>
</dbReference>
<dbReference type="PROSITE" id="PS50011">
    <property type="entry name" value="PROTEIN_KINASE_DOM"/>
    <property type="match status" value="1"/>
</dbReference>
<dbReference type="EMBL" id="CATQJA010002709">
    <property type="protein sequence ID" value="CAJ0587170.1"/>
    <property type="molecule type" value="Genomic_DNA"/>
</dbReference>
<dbReference type="Gene3D" id="1.10.510.10">
    <property type="entry name" value="Transferase(Phosphotransferase) domain 1"/>
    <property type="match status" value="1"/>
</dbReference>
<sequence length="294" mass="34048">MAITRSRLVGRGSYSKVYSGRRGDGQEVALKVISEKVKSEYVLRFLPREIVIVKQLNHPNVARVYRVYQLEREQSTVLETEFCANGDLLDKIKKNHHLSENEARPVFRQLIEALKYLESQEIVHRDLKCENIFLDANDNVKLGDFGFSRVLKKGEKSDTFCGSKVYVAPEILRARRYEGNAVDIWSSGIVLYIMVTGVMPYDERNMKKMVERQLTHKIRFPTSPEVSNTVRQLLYAILHPEPKSRISYNDMIEHDWLKDTPYRMNKDDDFKALLPTPDAEKMQVPNSIEDAPLI</sequence>
<gene>
    <name evidence="9" type="ORF">MSPICULIGERA_LOCUS25147</name>
</gene>
<name>A0AA36DIT6_9BILA</name>
<dbReference type="GO" id="GO:0000226">
    <property type="term" value="P:microtubule cytoskeleton organization"/>
    <property type="evidence" value="ECO:0007669"/>
    <property type="project" value="TreeGrafter"/>
</dbReference>
<dbReference type="PROSITE" id="PS00107">
    <property type="entry name" value="PROTEIN_KINASE_ATP"/>
    <property type="match status" value="1"/>
</dbReference>
<evidence type="ECO:0000313" key="9">
    <source>
        <dbReference type="EMBL" id="CAJ0587170.1"/>
    </source>
</evidence>
<evidence type="ECO:0000313" key="10">
    <source>
        <dbReference type="Proteomes" id="UP001177023"/>
    </source>
</evidence>
<keyword evidence="1 7" id="KW-0723">Serine/threonine-protein kinase</keyword>
<evidence type="ECO:0000256" key="7">
    <source>
        <dbReference type="RuleBase" id="RU000304"/>
    </source>
</evidence>
<dbReference type="PANTHER" id="PTHR24346">
    <property type="entry name" value="MAP/MICROTUBULE AFFINITY-REGULATING KINASE"/>
    <property type="match status" value="1"/>
</dbReference>
<comment type="caution">
    <text evidence="9">The sequence shown here is derived from an EMBL/GenBank/DDBJ whole genome shotgun (WGS) entry which is preliminary data.</text>
</comment>
<evidence type="ECO:0000256" key="3">
    <source>
        <dbReference type="ARBA" id="ARBA00022741"/>
    </source>
</evidence>
<dbReference type="GO" id="GO:0035556">
    <property type="term" value="P:intracellular signal transduction"/>
    <property type="evidence" value="ECO:0007669"/>
    <property type="project" value="TreeGrafter"/>
</dbReference>
<keyword evidence="3 6" id="KW-0547">Nucleotide-binding</keyword>
<dbReference type="SMART" id="SM00220">
    <property type="entry name" value="S_TKc"/>
    <property type="match status" value="1"/>
</dbReference>
<dbReference type="InterPro" id="IPR000719">
    <property type="entry name" value="Prot_kinase_dom"/>
</dbReference>
<evidence type="ECO:0000259" key="8">
    <source>
        <dbReference type="PROSITE" id="PS50011"/>
    </source>
</evidence>
<proteinExistence type="inferred from homology"/>
<dbReference type="PROSITE" id="PS00108">
    <property type="entry name" value="PROTEIN_KINASE_ST"/>
    <property type="match status" value="1"/>
</dbReference>